<keyword evidence="3 6" id="KW-0732">Signal</keyword>
<feature type="region of interest" description="Disordered" evidence="5">
    <location>
        <begin position="336"/>
        <end position="392"/>
    </location>
</feature>
<dbReference type="InterPro" id="IPR000884">
    <property type="entry name" value="TSP1_rpt"/>
</dbReference>
<dbReference type="Pfam" id="PF05986">
    <property type="entry name" value="ADAMTS_spacer1"/>
    <property type="match status" value="1"/>
</dbReference>
<dbReference type="GO" id="GO:0005576">
    <property type="term" value="C:extracellular region"/>
    <property type="evidence" value="ECO:0007669"/>
    <property type="project" value="UniProtKB-SubCell"/>
</dbReference>
<dbReference type="PROSITE" id="PS50900">
    <property type="entry name" value="PLAC"/>
    <property type="match status" value="1"/>
</dbReference>
<dbReference type="AlphaFoldDB" id="A0AAV1KQ07"/>
<feature type="signal peptide" evidence="6">
    <location>
        <begin position="1"/>
        <end position="25"/>
    </location>
</feature>
<dbReference type="PROSITE" id="PS50092">
    <property type="entry name" value="TSP1"/>
    <property type="match status" value="6"/>
</dbReference>
<keyword evidence="2" id="KW-0964">Secreted</keyword>
<dbReference type="GO" id="GO:0004222">
    <property type="term" value="F:metalloendopeptidase activity"/>
    <property type="evidence" value="ECO:0007669"/>
    <property type="project" value="TreeGrafter"/>
</dbReference>
<dbReference type="Pfam" id="PF08686">
    <property type="entry name" value="PLAC"/>
    <property type="match status" value="1"/>
</dbReference>
<feature type="compositionally biased region" description="Basic and acidic residues" evidence="5">
    <location>
        <begin position="538"/>
        <end position="554"/>
    </location>
</feature>
<dbReference type="InterPro" id="IPR036383">
    <property type="entry name" value="TSP1_rpt_sf"/>
</dbReference>
<dbReference type="SUPFAM" id="SSF82895">
    <property type="entry name" value="TSP-1 type 1 repeat"/>
    <property type="match status" value="5"/>
</dbReference>
<feature type="compositionally biased region" description="Polar residues" evidence="5">
    <location>
        <begin position="376"/>
        <end position="392"/>
    </location>
</feature>
<evidence type="ECO:0000256" key="4">
    <source>
        <dbReference type="ARBA" id="ARBA00022737"/>
    </source>
</evidence>
<feature type="chain" id="PRO_5043516630" description="PLAC domain-containing protein" evidence="6">
    <location>
        <begin position="26"/>
        <end position="821"/>
    </location>
</feature>
<comment type="caution">
    <text evidence="8">The sequence shown here is derived from an EMBL/GenBank/DDBJ whole genome shotgun (WGS) entry which is preliminary data.</text>
</comment>
<protein>
    <recommendedName>
        <fullName evidence="7">PLAC domain-containing protein</fullName>
    </recommendedName>
</protein>
<dbReference type="GO" id="GO:0006508">
    <property type="term" value="P:proteolysis"/>
    <property type="evidence" value="ECO:0007669"/>
    <property type="project" value="TreeGrafter"/>
</dbReference>
<keyword evidence="9" id="KW-1185">Reference proteome</keyword>
<name>A0AAV1KQ07_9NEOP</name>
<evidence type="ECO:0000259" key="7">
    <source>
        <dbReference type="PROSITE" id="PS50900"/>
    </source>
</evidence>
<dbReference type="Proteomes" id="UP001314205">
    <property type="component" value="Unassembled WGS sequence"/>
</dbReference>
<dbReference type="EMBL" id="CAVLGL010000068">
    <property type="protein sequence ID" value="CAK1584530.1"/>
    <property type="molecule type" value="Genomic_DNA"/>
</dbReference>
<evidence type="ECO:0000256" key="5">
    <source>
        <dbReference type="SAM" id="MobiDB-lite"/>
    </source>
</evidence>
<dbReference type="InterPro" id="IPR050439">
    <property type="entry name" value="ADAMTS_ADAMTS-like"/>
</dbReference>
<evidence type="ECO:0000256" key="6">
    <source>
        <dbReference type="SAM" id="SignalP"/>
    </source>
</evidence>
<dbReference type="GO" id="GO:0031012">
    <property type="term" value="C:extracellular matrix"/>
    <property type="evidence" value="ECO:0007669"/>
    <property type="project" value="TreeGrafter"/>
</dbReference>
<organism evidence="8 9">
    <name type="scientific">Parnassius mnemosyne</name>
    <name type="common">clouded apollo</name>
    <dbReference type="NCBI Taxonomy" id="213953"/>
    <lineage>
        <taxon>Eukaryota</taxon>
        <taxon>Metazoa</taxon>
        <taxon>Ecdysozoa</taxon>
        <taxon>Arthropoda</taxon>
        <taxon>Hexapoda</taxon>
        <taxon>Insecta</taxon>
        <taxon>Pterygota</taxon>
        <taxon>Neoptera</taxon>
        <taxon>Endopterygota</taxon>
        <taxon>Lepidoptera</taxon>
        <taxon>Glossata</taxon>
        <taxon>Ditrysia</taxon>
        <taxon>Papilionoidea</taxon>
        <taxon>Papilionidae</taxon>
        <taxon>Parnassiinae</taxon>
        <taxon>Parnassini</taxon>
        <taxon>Parnassius</taxon>
        <taxon>Driopa</taxon>
    </lineage>
</organism>
<feature type="region of interest" description="Disordered" evidence="5">
    <location>
        <begin position="533"/>
        <end position="554"/>
    </location>
</feature>
<accession>A0AAV1KQ07</accession>
<dbReference type="InterPro" id="IPR010294">
    <property type="entry name" value="ADAMTS_spacer1"/>
</dbReference>
<sequence>MLFQGPLLFHVFIIFITVCIRETLTTSQSTSTEVSPSMLQTTPAIRTNTTLYAWSAWGAWSSCSRSCGGGVAVQERQCLPRDPTRWRRSRKRRKLTRSVDHTRRARNIITRSEPDCPGLGRRYHECNTAPCPGPRRDSRADQCAVYDRRPFRGRFYTWVPYVDGNAPCILNCRPRGQQFYASLALVADGTPCTKPGFRAICVQGSCKVVGREGVLASTATREVRCGRRLVSGLFTRPRLPLGYSFVTTIPRGACRLNVSEIVPSDNYIALRVTNGSYIMNGEFAVSAPGTYEAAGTRFIYSRTAGLDNVFALGPIHHSIDIMVLYTQPNPHIKYEYLTDLPPDDTNNDIPPASNTPVHHQAARHHRHHNAESHTRALQNSKSEPSLSKQPDFTSMESQFQIDSNVIGDRKFMWKILSFTQCSRSCGGGLQIGKFKCVEVSETDDREVSPAHCSGNPPPSQRRRCGTTPCPPRWRAAAWGPCPVCGPAHRTRIVGCVQDHARGITKISDQKCPLPMPPSSKPCNIPNCDGTSSTTNAESRFDSKRQVRPKDRTETFREGPVISLAANFTENEVSATMEPSFSYSTAGGWLYTEWSECVGWCVGGGVQSRGVRCADPNGCAAHRAPHSSQSCSLRKQCDAQWFTGEWSPCSAACGGRQVRGVICIGGNGRRLRDGSCQAPRPESERACGGICAPSWYLSDWGECMGPCEAGIQTRTVWCARGGAAGAAGAARDADCAGLRPAARRTCVPARCSTKPNVKPAFISPVPSVAETQRVTRHQSLKDRSLADGACMDKLSNCMLVVQARLCHYPYYADNCCHSCLGR</sequence>
<dbReference type="Gene3D" id="2.20.100.10">
    <property type="entry name" value="Thrombospondin type-1 (TSP1) repeat"/>
    <property type="match status" value="3"/>
</dbReference>
<comment type="subcellular location">
    <subcellularLocation>
        <location evidence="1">Secreted</location>
    </subcellularLocation>
</comment>
<gene>
    <name evidence="8" type="ORF">PARMNEM_LOCUS5748</name>
</gene>
<evidence type="ECO:0000313" key="9">
    <source>
        <dbReference type="Proteomes" id="UP001314205"/>
    </source>
</evidence>
<dbReference type="Gene3D" id="2.60.120.830">
    <property type="match status" value="1"/>
</dbReference>
<reference evidence="8 9" key="1">
    <citation type="submission" date="2023-11" db="EMBL/GenBank/DDBJ databases">
        <authorList>
            <person name="Hedman E."/>
            <person name="Englund M."/>
            <person name="Stromberg M."/>
            <person name="Nyberg Akerstrom W."/>
            <person name="Nylinder S."/>
            <person name="Jareborg N."/>
            <person name="Kallberg Y."/>
            <person name="Kronander E."/>
        </authorList>
    </citation>
    <scope>NUCLEOTIDE SEQUENCE [LARGE SCALE GENOMIC DNA]</scope>
</reference>
<feature type="domain" description="PLAC" evidence="7">
    <location>
        <begin position="785"/>
        <end position="821"/>
    </location>
</feature>
<dbReference type="Pfam" id="PF19030">
    <property type="entry name" value="TSP1_ADAMTS"/>
    <property type="match status" value="4"/>
</dbReference>
<dbReference type="PANTHER" id="PTHR13723">
    <property type="entry name" value="ADAMTS A DISINTEGRIN AND METALLOPROTEASE WITH THROMBOSPONDIN MOTIFS PROTEASE"/>
    <property type="match status" value="1"/>
</dbReference>
<evidence type="ECO:0000256" key="1">
    <source>
        <dbReference type="ARBA" id="ARBA00004613"/>
    </source>
</evidence>
<keyword evidence="4" id="KW-0677">Repeat</keyword>
<dbReference type="SMART" id="SM00209">
    <property type="entry name" value="TSP1"/>
    <property type="match status" value="6"/>
</dbReference>
<evidence type="ECO:0000256" key="3">
    <source>
        <dbReference type="ARBA" id="ARBA00022729"/>
    </source>
</evidence>
<evidence type="ECO:0000313" key="8">
    <source>
        <dbReference type="EMBL" id="CAK1584530.1"/>
    </source>
</evidence>
<dbReference type="PANTHER" id="PTHR13723:SF316">
    <property type="entry name" value="LONELY HEART, ISOFORM A"/>
    <property type="match status" value="1"/>
</dbReference>
<evidence type="ECO:0000256" key="2">
    <source>
        <dbReference type="ARBA" id="ARBA00022525"/>
    </source>
</evidence>
<dbReference type="InterPro" id="IPR010909">
    <property type="entry name" value="PLAC"/>
</dbReference>
<dbReference type="GO" id="GO:0030198">
    <property type="term" value="P:extracellular matrix organization"/>
    <property type="evidence" value="ECO:0007669"/>
    <property type="project" value="TreeGrafter"/>
</dbReference>
<proteinExistence type="predicted"/>